<dbReference type="SMART" id="SM00406">
    <property type="entry name" value="IGv"/>
    <property type="match status" value="2"/>
</dbReference>
<organism evidence="10 11">
    <name type="scientific">Pteropus alecto</name>
    <name type="common">Black flying fox</name>
    <dbReference type="NCBI Taxonomy" id="9402"/>
    <lineage>
        <taxon>Eukaryota</taxon>
        <taxon>Metazoa</taxon>
        <taxon>Chordata</taxon>
        <taxon>Craniata</taxon>
        <taxon>Vertebrata</taxon>
        <taxon>Euteleostomi</taxon>
        <taxon>Mammalia</taxon>
        <taxon>Eutheria</taxon>
        <taxon>Laurasiatheria</taxon>
        <taxon>Chiroptera</taxon>
        <taxon>Yinpterochiroptera</taxon>
        <taxon>Pteropodoidea</taxon>
        <taxon>Pteropodidae</taxon>
        <taxon>Pteropodinae</taxon>
        <taxon>Pteropus</taxon>
    </lineage>
</organism>
<dbReference type="FunFam" id="2.60.40.10:FF:000442">
    <property type="entry name" value="Immunoglobulin lambda variable 2-8"/>
    <property type="match status" value="1"/>
</dbReference>
<keyword evidence="6" id="KW-0391">Immunity</keyword>
<dbReference type="InterPro" id="IPR007110">
    <property type="entry name" value="Ig-like_dom"/>
</dbReference>
<keyword evidence="4" id="KW-1015">Disulfide bond</keyword>
<proteinExistence type="predicted"/>
<keyword evidence="2" id="KW-1003">Cell membrane</keyword>
<keyword evidence="3" id="KW-0472">Membrane</keyword>
<feature type="chain" id="PRO_5003969679" evidence="8">
    <location>
        <begin position="20"/>
        <end position="218"/>
    </location>
</feature>
<sequence>MAWALLLFSLLSQGTGSWAQSALTQPSSVSGALGQTVTISCAGSSNDIGRYNDVSWYQQRSGTTPKLLIYNVNTRPSGIPDRFSGSKSGNTALLIISRLQPEDEADYHCFSYAGSSTSHSGASSWGSFCVMVVMSQPPSASASLGSSAKLACTLSSEHSTFYIHWYQQKAGKAPQYVKKVNSDGSHGKGDGISNRFLGSSSGADRYLTISKLHPEDEA</sequence>
<dbReference type="STRING" id="9402.L5KYS8"/>
<accession>L5KYS8</accession>
<dbReference type="InParanoid" id="L5KYS8"/>
<comment type="subunit">
    <text evidence="5">Immunoglobulins are composed of two identical heavy chains and two identical light chains; disulfide-linked.</text>
</comment>
<keyword evidence="8" id="KW-0732">Signal</keyword>
<reference evidence="11" key="1">
    <citation type="journal article" date="2013" name="Science">
        <title>Comparative analysis of bat genomes provides insight into the evolution of flight and immunity.</title>
        <authorList>
            <person name="Zhang G."/>
            <person name="Cowled C."/>
            <person name="Shi Z."/>
            <person name="Huang Z."/>
            <person name="Bishop-Lilly K.A."/>
            <person name="Fang X."/>
            <person name="Wynne J.W."/>
            <person name="Xiong Z."/>
            <person name="Baker M.L."/>
            <person name="Zhao W."/>
            <person name="Tachedjian M."/>
            <person name="Zhu Y."/>
            <person name="Zhou P."/>
            <person name="Jiang X."/>
            <person name="Ng J."/>
            <person name="Yang L."/>
            <person name="Wu L."/>
            <person name="Xiao J."/>
            <person name="Feng Y."/>
            <person name="Chen Y."/>
            <person name="Sun X."/>
            <person name="Zhang Y."/>
            <person name="Marsh G.A."/>
            <person name="Crameri G."/>
            <person name="Broder C.C."/>
            <person name="Frey K.G."/>
            <person name="Wang L.F."/>
            <person name="Wang J."/>
        </authorList>
    </citation>
    <scope>NUCLEOTIDE SEQUENCE [LARGE SCALE GENOMIC DNA]</scope>
</reference>
<evidence type="ECO:0000256" key="8">
    <source>
        <dbReference type="SAM" id="SignalP"/>
    </source>
</evidence>
<dbReference type="Gene3D" id="2.60.40.10">
    <property type="entry name" value="Immunoglobulins"/>
    <property type="match status" value="2"/>
</dbReference>
<dbReference type="InterPro" id="IPR036179">
    <property type="entry name" value="Ig-like_dom_sf"/>
</dbReference>
<evidence type="ECO:0000256" key="2">
    <source>
        <dbReference type="ARBA" id="ARBA00022475"/>
    </source>
</evidence>
<dbReference type="GO" id="GO:0005576">
    <property type="term" value="C:extracellular region"/>
    <property type="evidence" value="ECO:0007669"/>
    <property type="project" value="UniProtKB-ARBA"/>
</dbReference>
<evidence type="ECO:0000256" key="6">
    <source>
        <dbReference type="ARBA" id="ARBA00043265"/>
    </source>
</evidence>
<dbReference type="SMART" id="SM00409">
    <property type="entry name" value="IG"/>
    <property type="match status" value="1"/>
</dbReference>
<dbReference type="EMBL" id="KB030445">
    <property type="protein sequence ID" value="ELK16552.1"/>
    <property type="molecule type" value="Genomic_DNA"/>
</dbReference>
<dbReference type="AlphaFoldDB" id="L5KYS8"/>
<evidence type="ECO:0000259" key="9">
    <source>
        <dbReference type="PROSITE" id="PS50835"/>
    </source>
</evidence>
<evidence type="ECO:0000256" key="4">
    <source>
        <dbReference type="ARBA" id="ARBA00023157"/>
    </source>
</evidence>
<feature type="region of interest" description="Disordered" evidence="7">
    <location>
        <begin position="180"/>
        <end position="200"/>
    </location>
</feature>
<dbReference type="FunCoup" id="L5KYS8">
    <property type="interactions" value="32"/>
</dbReference>
<dbReference type="InterPro" id="IPR050150">
    <property type="entry name" value="IgV_Light_Chain"/>
</dbReference>
<feature type="domain" description="Ig-like" evidence="9">
    <location>
        <begin position="131"/>
        <end position="218"/>
    </location>
</feature>
<dbReference type="Pfam" id="PF07686">
    <property type="entry name" value="V-set"/>
    <property type="match status" value="2"/>
</dbReference>
<keyword evidence="6" id="KW-1064">Adaptive immunity</keyword>
<name>L5KYS8_PTEAL</name>
<dbReference type="PANTHER" id="PTHR23267">
    <property type="entry name" value="IMMUNOGLOBULIN LIGHT CHAIN"/>
    <property type="match status" value="1"/>
</dbReference>
<dbReference type="GO" id="GO:0019814">
    <property type="term" value="C:immunoglobulin complex"/>
    <property type="evidence" value="ECO:0007669"/>
    <property type="project" value="UniProtKB-KW"/>
</dbReference>
<evidence type="ECO:0000313" key="11">
    <source>
        <dbReference type="Proteomes" id="UP000010552"/>
    </source>
</evidence>
<dbReference type="Proteomes" id="UP000010552">
    <property type="component" value="Unassembled WGS sequence"/>
</dbReference>
<feature type="domain" description="Ig-like" evidence="9">
    <location>
        <begin position="20"/>
        <end position="109"/>
    </location>
</feature>
<gene>
    <name evidence="10" type="ORF">PAL_GLEAN10000393</name>
</gene>
<dbReference type="InterPro" id="IPR013106">
    <property type="entry name" value="Ig_V-set"/>
</dbReference>
<evidence type="ECO:0000256" key="7">
    <source>
        <dbReference type="SAM" id="MobiDB-lite"/>
    </source>
</evidence>
<evidence type="ECO:0000313" key="10">
    <source>
        <dbReference type="EMBL" id="ELK16552.1"/>
    </source>
</evidence>
<dbReference type="InterPro" id="IPR003599">
    <property type="entry name" value="Ig_sub"/>
</dbReference>
<dbReference type="PROSITE" id="PS50835">
    <property type="entry name" value="IG_LIKE"/>
    <property type="match status" value="2"/>
</dbReference>
<dbReference type="InterPro" id="IPR013783">
    <property type="entry name" value="Ig-like_fold"/>
</dbReference>
<protein>
    <submittedName>
        <fullName evidence="10">Ig lambda chain V-II region MGC</fullName>
    </submittedName>
</protein>
<keyword evidence="6" id="KW-1280">Immunoglobulin</keyword>
<dbReference type="GO" id="GO:0005886">
    <property type="term" value="C:plasma membrane"/>
    <property type="evidence" value="ECO:0007669"/>
    <property type="project" value="UniProtKB-SubCell"/>
</dbReference>
<feature type="signal peptide" evidence="8">
    <location>
        <begin position="1"/>
        <end position="19"/>
    </location>
</feature>
<comment type="subcellular location">
    <subcellularLocation>
        <location evidence="1">Cell membrane</location>
    </subcellularLocation>
</comment>
<evidence type="ECO:0000256" key="5">
    <source>
        <dbReference type="ARBA" id="ARBA00038737"/>
    </source>
</evidence>
<evidence type="ECO:0000256" key="3">
    <source>
        <dbReference type="ARBA" id="ARBA00023136"/>
    </source>
</evidence>
<dbReference type="SUPFAM" id="SSF48726">
    <property type="entry name" value="Immunoglobulin"/>
    <property type="match status" value="2"/>
</dbReference>
<keyword evidence="11" id="KW-1185">Reference proteome</keyword>
<evidence type="ECO:0000256" key="1">
    <source>
        <dbReference type="ARBA" id="ARBA00004236"/>
    </source>
</evidence>